<accession>A0A3B1ACW8</accession>
<gene>
    <name evidence="1" type="ORF">MNBD_GAMMA23-562</name>
</gene>
<proteinExistence type="predicted"/>
<name>A0A3B1ACW8_9ZZZZ</name>
<reference evidence="1" key="1">
    <citation type="submission" date="2018-06" db="EMBL/GenBank/DDBJ databases">
        <authorList>
            <person name="Zhirakovskaya E."/>
        </authorList>
    </citation>
    <scope>NUCLEOTIDE SEQUENCE</scope>
</reference>
<sequence length="183" mass="21618">MVRLKMKWHKQDKSHSLEEEAGVIAYNIWKVAMDAILNLENADYQTDSNKQRLELVADNLIFMIHLADRMTIEYFDEDERTRFIGELSNKCGKHLVDNYHDLYGTGNYKQEFIDLLNSRVAEYAEFDFSDDDGPGFAMKRYYGEYITGIMGEKHNKWVTSQMIDIEVPAMYRHLKRIMKNIIE</sequence>
<evidence type="ECO:0000313" key="1">
    <source>
        <dbReference type="EMBL" id="VAW96139.1"/>
    </source>
</evidence>
<dbReference type="AlphaFoldDB" id="A0A3B1ACW8"/>
<organism evidence="1">
    <name type="scientific">hydrothermal vent metagenome</name>
    <dbReference type="NCBI Taxonomy" id="652676"/>
    <lineage>
        <taxon>unclassified sequences</taxon>
        <taxon>metagenomes</taxon>
        <taxon>ecological metagenomes</taxon>
    </lineage>
</organism>
<dbReference type="EMBL" id="UOFT01000051">
    <property type="protein sequence ID" value="VAW96139.1"/>
    <property type="molecule type" value="Genomic_DNA"/>
</dbReference>
<protein>
    <submittedName>
        <fullName evidence="1">Uncharacterized protein</fullName>
    </submittedName>
</protein>